<evidence type="ECO:0000256" key="14">
    <source>
        <dbReference type="ARBA" id="ARBA00066410"/>
    </source>
</evidence>
<evidence type="ECO:0000256" key="12">
    <source>
        <dbReference type="ARBA" id="ARBA00048030"/>
    </source>
</evidence>
<comment type="subcellular location">
    <subcellularLocation>
        <location evidence="2">Lysosome</location>
    </subcellularLocation>
</comment>
<keyword evidence="7" id="KW-0106">Calcium</keyword>
<keyword evidence="20" id="KW-1185">Reference proteome</keyword>
<dbReference type="SUPFAM" id="SSF53649">
    <property type="entry name" value="Alkaline phosphatase-like"/>
    <property type="match status" value="1"/>
</dbReference>
<dbReference type="InterPro" id="IPR050738">
    <property type="entry name" value="Sulfatase"/>
</dbReference>
<evidence type="ECO:0000256" key="15">
    <source>
        <dbReference type="ARBA" id="ARBA00074875"/>
    </source>
</evidence>
<comment type="cofactor">
    <cofactor evidence="1">
        <name>Ca(2+)</name>
        <dbReference type="ChEBI" id="CHEBI:29108"/>
    </cofactor>
</comment>
<dbReference type="EC" id="3.1.6.15" evidence="14"/>
<evidence type="ECO:0000256" key="13">
    <source>
        <dbReference type="ARBA" id="ARBA00052523"/>
    </source>
</evidence>
<feature type="non-terminal residue" evidence="19">
    <location>
        <position position="1"/>
    </location>
</feature>
<evidence type="ECO:0000256" key="11">
    <source>
        <dbReference type="ARBA" id="ARBA00035026"/>
    </source>
</evidence>
<organism evidence="19 20">
    <name type="scientific">Panurus biarmicus</name>
    <name type="common">Bearded tit</name>
    <dbReference type="NCBI Taxonomy" id="181101"/>
    <lineage>
        <taxon>Eukaryota</taxon>
        <taxon>Metazoa</taxon>
        <taxon>Chordata</taxon>
        <taxon>Craniata</taxon>
        <taxon>Vertebrata</taxon>
        <taxon>Euteleostomi</taxon>
        <taxon>Archelosauria</taxon>
        <taxon>Archosauria</taxon>
        <taxon>Dinosauria</taxon>
        <taxon>Saurischia</taxon>
        <taxon>Theropoda</taxon>
        <taxon>Coelurosauria</taxon>
        <taxon>Aves</taxon>
        <taxon>Neognathae</taxon>
        <taxon>Neoaves</taxon>
        <taxon>Telluraves</taxon>
        <taxon>Australaves</taxon>
        <taxon>Passeriformes</taxon>
        <taxon>Sylvioidea</taxon>
        <taxon>Sylviidae</taxon>
        <taxon>Sylviidae incertae sedis</taxon>
        <taxon>Panurus</taxon>
    </lineage>
</organism>
<gene>
    <name evidence="19" type="primary">Arsg</name>
    <name evidence="19" type="ORF">PANBIA_R03608</name>
</gene>
<evidence type="ECO:0000313" key="19">
    <source>
        <dbReference type="EMBL" id="NWW37041.1"/>
    </source>
</evidence>
<dbReference type="FunFam" id="3.30.1120.10:FF:000006">
    <property type="entry name" value="Arylsulfatase G"/>
    <property type="match status" value="1"/>
</dbReference>
<dbReference type="GO" id="GO:0033889">
    <property type="term" value="F:N-sulfoglucosamine-3-sulfatase activity"/>
    <property type="evidence" value="ECO:0007669"/>
    <property type="project" value="UniProtKB-EC"/>
</dbReference>
<dbReference type="AlphaFoldDB" id="A0A7K6MIZ3"/>
<dbReference type="Pfam" id="PF00884">
    <property type="entry name" value="Sulfatase"/>
    <property type="match status" value="1"/>
</dbReference>
<evidence type="ECO:0000256" key="2">
    <source>
        <dbReference type="ARBA" id="ARBA00004371"/>
    </source>
</evidence>
<evidence type="ECO:0000256" key="10">
    <source>
        <dbReference type="ARBA" id="ARBA00023228"/>
    </source>
</evidence>
<dbReference type="InterPro" id="IPR017850">
    <property type="entry name" value="Alkaline_phosphatase_core_sf"/>
</dbReference>
<keyword evidence="8" id="KW-1015">Disulfide bond</keyword>
<protein>
    <recommendedName>
        <fullName evidence="15">Arylsulfatase G</fullName>
        <ecNumber evidence="11">3.1.6.1</ecNumber>
        <ecNumber evidence="14">3.1.6.15</ecNumber>
    </recommendedName>
    <alternativeName>
        <fullName evidence="16">N-sulfoglucosamine-3-sulfatase</fullName>
    </alternativeName>
</protein>
<comment type="catalytic activity">
    <reaction evidence="13">
        <text>Hydrolysis of the 3-sulfate groups of the N-sulfo-D-glucosamine 3-O-sulfate units of heparin.</text>
        <dbReference type="EC" id="3.1.6.15"/>
    </reaction>
</comment>
<evidence type="ECO:0000256" key="1">
    <source>
        <dbReference type="ARBA" id="ARBA00001913"/>
    </source>
</evidence>
<keyword evidence="6" id="KW-0378">Hydrolase</keyword>
<dbReference type="PANTHER" id="PTHR42693:SF42">
    <property type="entry name" value="ARYLSULFATASE G"/>
    <property type="match status" value="1"/>
</dbReference>
<keyword evidence="4" id="KW-0479">Metal-binding</keyword>
<dbReference type="Proteomes" id="UP000545574">
    <property type="component" value="Unassembled WGS sequence"/>
</dbReference>
<evidence type="ECO:0000256" key="5">
    <source>
        <dbReference type="ARBA" id="ARBA00022729"/>
    </source>
</evidence>
<dbReference type="GO" id="GO:0005764">
    <property type="term" value="C:lysosome"/>
    <property type="evidence" value="ECO:0007669"/>
    <property type="project" value="UniProtKB-SubCell"/>
</dbReference>
<dbReference type="FunFam" id="3.40.720.10:FF:000031">
    <property type="entry name" value="arylsulfatase G isoform X1"/>
    <property type="match status" value="1"/>
</dbReference>
<dbReference type="Gene3D" id="3.40.720.10">
    <property type="entry name" value="Alkaline Phosphatase, subunit A"/>
    <property type="match status" value="1"/>
</dbReference>
<dbReference type="EMBL" id="VZRT01001554">
    <property type="protein sequence ID" value="NWW37041.1"/>
    <property type="molecule type" value="Genomic_DNA"/>
</dbReference>
<evidence type="ECO:0000256" key="8">
    <source>
        <dbReference type="ARBA" id="ARBA00023157"/>
    </source>
</evidence>
<sequence length="531" mass="57163">MGTPSLSPWAVLVLTLVLVGLWAPRVVSRQPNFIVILADDVGWGDLGANWAETKETPHLDQLAAEGTRFVDFHSAASTCSPSRASLLTGRLGVRNGVTHNFAITSLGGLPLNETTLAEVLREAGYSTGAIGKWHLGHHGRHHPNSRGFDFYFGIPYSHDMGCTDTPGYNLPPCPPCPRHGAAARVARKDCYTEVALPLFENVTIIQQPVELGSLARRYVEEAVRFIQRASDSGRPFFLYLALAHMHVPLTPPLPPAPGRGIYGATLTEMDVLVGRIKEVADSLGKGSTLLWFTGTAGKRAGGDTGGCSWRWGQDLCGSSAKQTTWEGGHRVPALVYWPGHVPARRTSHALLSILDIFPTLVALAGAALPPNRRFDGLDVSPVLFGWSDVGHKVLLHPNSGAAGKVGEIEALRLAQYKAFYTTGGAMACDGSTGPEERHQPPLIFNLDSDIQEQEPLDVASKKYQAVLPAISRAYAQALQDIAADNVSVADYSQDPAAIPCCNVQHVGCRCQGPHGATWDPHVEKRTPRLCL</sequence>
<dbReference type="Pfam" id="PF14707">
    <property type="entry name" value="Sulfatase_C"/>
    <property type="match status" value="1"/>
</dbReference>
<evidence type="ECO:0000256" key="3">
    <source>
        <dbReference type="ARBA" id="ARBA00008779"/>
    </source>
</evidence>
<dbReference type="InterPro" id="IPR000917">
    <property type="entry name" value="Sulfatase_N"/>
</dbReference>
<dbReference type="InterPro" id="IPR024607">
    <property type="entry name" value="Sulfatase_CS"/>
</dbReference>
<dbReference type="EC" id="3.1.6.1" evidence="11"/>
<evidence type="ECO:0000313" key="20">
    <source>
        <dbReference type="Proteomes" id="UP000545574"/>
    </source>
</evidence>
<feature type="domain" description="Sulfatase N-terminal" evidence="18">
    <location>
        <begin position="31"/>
        <end position="366"/>
    </location>
</feature>
<reference evidence="19 20" key="1">
    <citation type="submission" date="2019-09" db="EMBL/GenBank/DDBJ databases">
        <title>Bird 10,000 Genomes (B10K) Project - Family phase.</title>
        <authorList>
            <person name="Zhang G."/>
        </authorList>
    </citation>
    <scope>NUCLEOTIDE SEQUENCE [LARGE SCALE GENOMIC DNA]</scope>
    <source>
        <strain evidence="19">B10K-DU-030-18</strain>
    </source>
</reference>
<feature type="signal peptide" evidence="17">
    <location>
        <begin position="1"/>
        <end position="28"/>
    </location>
</feature>
<accession>A0A7K6MIZ3</accession>
<name>A0A7K6MIZ3_PANBI</name>
<proteinExistence type="inferred from homology"/>
<dbReference type="PROSITE" id="PS00149">
    <property type="entry name" value="SULFATASE_2"/>
    <property type="match status" value="1"/>
</dbReference>
<evidence type="ECO:0000259" key="18">
    <source>
        <dbReference type="Pfam" id="PF00884"/>
    </source>
</evidence>
<comment type="caution">
    <text evidence="19">The sequence shown here is derived from an EMBL/GenBank/DDBJ whole genome shotgun (WGS) entry which is preliminary data.</text>
</comment>
<dbReference type="GO" id="GO:0004065">
    <property type="term" value="F:arylsulfatase activity"/>
    <property type="evidence" value="ECO:0007669"/>
    <property type="project" value="UniProtKB-EC"/>
</dbReference>
<evidence type="ECO:0000256" key="9">
    <source>
        <dbReference type="ARBA" id="ARBA00023180"/>
    </source>
</evidence>
<feature type="non-terminal residue" evidence="19">
    <location>
        <position position="531"/>
    </location>
</feature>
<comment type="similarity">
    <text evidence="3">Belongs to the sulfatase family.</text>
</comment>
<dbReference type="Gene3D" id="3.30.1120.10">
    <property type="match status" value="1"/>
</dbReference>
<evidence type="ECO:0000256" key="16">
    <source>
        <dbReference type="ARBA" id="ARBA00079086"/>
    </source>
</evidence>
<dbReference type="PROSITE" id="PS00523">
    <property type="entry name" value="SULFATASE_1"/>
    <property type="match status" value="1"/>
</dbReference>
<evidence type="ECO:0000256" key="4">
    <source>
        <dbReference type="ARBA" id="ARBA00022723"/>
    </source>
</evidence>
<feature type="chain" id="PRO_5029904603" description="Arylsulfatase G" evidence="17">
    <location>
        <begin position="29"/>
        <end position="531"/>
    </location>
</feature>
<keyword evidence="5 17" id="KW-0732">Signal</keyword>
<dbReference type="GO" id="GO:0046872">
    <property type="term" value="F:metal ion binding"/>
    <property type="evidence" value="ECO:0007669"/>
    <property type="project" value="UniProtKB-KW"/>
</dbReference>
<dbReference type="PANTHER" id="PTHR42693">
    <property type="entry name" value="ARYLSULFATASE FAMILY MEMBER"/>
    <property type="match status" value="1"/>
</dbReference>
<evidence type="ECO:0000256" key="6">
    <source>
        <dbReference type="ARBA" id="ARBA00022801"/>
    </source>
</evidence>
<keyword evidence="10" id="KW-0458">Lysosome</keyword>
<keyword evidence="9" id="KW-0325">Glycoprotein</keyword>
<comment type="catalytic activity">
    <reaction evidence="12">
        <text>an aryl sulfate + H2O = a phenol + sulfate + H(+)</text>
        <dbReference type="Rhea" id="RHEA:17261"/>
        <dbReference type="ChEBI" id="CHEBI:15377"/>
        <dbReference type="ChEBI" id="CHEBI:15378"/>
        <dbReference type="ChEBI" id="CHEBI:16189"/>
        <dbReference type="ChEBI" id="CHEBI:33853"/>
        <dbReference type="ChEBI" id="CHEBI:140317"/>
        <dbReference type="EC" id="3.1.6.1"/>
    </reaction>
</comment>
<evidence type="ECO:0000256" key="17">
    <source>
        <dbReference type="SAM" id="SignalP"/>
    </source>
</evidence>
<evidence type="ECO:0000256" key="7">
    <source>
        <dbReference type="ARBA" id="ARBA00022837"/>
    </source>
</evidence>